<dbReference type="AlphaFoldDB" id="A0A078JJF6"/>
<dbReference type="EMBL" id="LK035009">
    <property type="protein sequence ID" value="CDY65936.1"/>
    <property type="molecule type" value="Genomic_DNA"/>
</dbReference>
<reference evidence="5 6" key="1">
    <citation type="journal article" date="2014" name="Science">
        <title>Plant genetics. Early allopolyploid evolution in the post-Neolithic Brassica napus oilseed genome.</title>
        <authorList>
            <person name="Chalhoub B."/>
            <person name="Denoeud F."/>
            <person name="Liu S."/>
            <person name="Parkin I.A."/>
            <person name="Tang H."/>
            <person name="Wang X."/>
            <person name="Chiquet J."/>
            <person name="Belcram H."/>
            <person name="Tong C."/>
            <person name="Samans B."/>
            <person name="Correa M."/>
            <person name="Da Silva C."/>
            <person name="Just J."/>
            <person name="Falentin C."/>
            <person name="Koh C.S."/>
            <person name="Le Clainche I."/>
            <person name="Bernard M."/>
            <person name="Bento P."/>
            <person name="Noel B."/>
            <person name="Labadie K."/>
            <person name="Alberti A."/>
            <person name="Charles M."/>
            <person name="Arnaud D."/>
            <person name="Guo H."/>
            <person name="Daviaud C."/>
            <person name="Alamery S."/>
            <person name="Jabbari K."/>
            <person name="Zhao M."/>
            <person name="Edger P.P."/>
            <person name="Chelaifa H."/>
            <person name="Tack D."/>
            <person name="Lassalle G."/>
            <person name="Mestiri I."/>
            <person name="Schnel N."/>
            <person name="Le Paslier M.C."/>
            <person name="Fan G."/>
            <person name="Renault V."/>
            <person name="Bayer P.E."/>
            <person name="Golicz A.A."/>
            <person name="Manoli S."/>
            <person name="Lee T.H."/>
            <person name="Thi V.H."/>
            <person name="Chalabi S."/>
            <person name="Hu Q."/>
            <person name="Fan C."/>
            <person name="Tollenaere R."/>
            <person name="Lu Y."/>
            <person name="Battail C."/>
            <person name="Shen J."/>
            <person name="Sidebottom C.H."/>
            <person name="Wang X."/>
            <person name="Canaguier A."/>
            <person name="Chauveau A."/>
            <person name="Berard A."/>
            <person name="Deniot G."/>
            <person name="Guan M."/>
            <person name="Liu Z."/>
            <person name="Sun F."/>
            <person name="Lim Y.P."/>
            <person name="Lyons E."/>
            <person name="Town C.D."/>
            <person name="Bancroft I."/>
            <person name="Wang X."/>
            <person name="Meng J."/>
            <person name="Ma J."/>
            <person name="Pires J.C."/>
            <person name="King G.J."/>
            <person name="Brunel D."/>
            <person name="Delourme R."/>
            <person name="Renard M."/>
            <person name="Aury J.M."/>
            <person name="Adams K.L."/>
            <person name="Batley J."/>
            <person name="Snowdon R.J."/>
            <person name="Tost J."/>
            <person name="Edwards D."/>
            <person name="Zhou Y."/>
            <person name="Hua W."/>
            <person name="Sharpe A.G."/>
            <person name="Paterson A.H."/>
            <person name="Guan C."/>
            <person name="Wincker P."/>
        </authorList>
    </citation>
    <scope>NUCLEOTIDE SEQUENCE [LARGE SCALE GENOMIC DNA]</scope>
    <source>
        <strain evidence="6">cv. Darmor-bzh</strain>
    </source>
</reference>
<dbReference type="Proteomes" id="UP000028999">
    <property type="component" value="Unassembled WGS sequence"/>
</dbReference>
<dbReference type="InterPro" id="IPR032675">
    <property type="entry name" value="LRR_dom_sf"/>
</dbReference>
<evidence type="ECO:0000256" key="1">
    <source>
        <dbReference type="ARBA" id="ARBA00022614"/>
    </source>
</evidence>
<dbReference type="PANTHER" id="PTHR11017:SF550">
    <property type="entry name" value="TIR DOMAIN-CONTAINING PROTEIN"/>
    <property type="match status" value="1"/>
</dbReference>
<evidence type="ECO:0000256" key="2">
    <source>
        <dbReference type="ARBA" id="ARBA00022737"/>
    </source>
</evidence>
<dbReference type="PRINTS" id="PR00364">
    <property type="entry name" value="DISEASERSIST"/>
</dbReference>
<dbReference type="PANTHER" id="PTHR11017">
    <property type="entry name" value="LEUCINE-RICH REPEAT-CONTAINING PROTEIN"/>
    <property type="match status" value="1"/>
</dbReference>
<dbReference type="Gene3D" id="3.40.50.300">
    <property type="entry name" value="P-loop containing nucleotide triphosphate hydrolases"/>
    <property type="match status" value="1"/>
</dbReference>
<feature type="domain" description="NB-ARC" evidence="3">
    <location>
        <begin position="27"/>
        <end position="185"/>
    </location>
</feature>
<dbReference type="GO" id="GO:0006952">
    <property type="term" value="P:defense response"/>
    <property type="evidence" value="ECO:0007669"/>
    <property type="project" value="InterPro"/>
</dbReference>
<dbReference type="InterPro" id="IPR011713">
    <property type="entry name" value="Leu-rich_rpt_3"/>
</dbReference>
<dbReference type="Pfam" id="PF23282">
    <property type="entry name" value="WHD_ROQ1"/>
    <property type="match status" value="1"/>
</dbReference>
<dbReference type="Gene3D" id="1.10.8.430">
    <property type="entry name" value="Helical domain of apoptotic protease-activating factors"/>
    <property type="match status" value="1"/>
</dbReference>
<keyword evidence="1" id="KW-0433">Leucine-rich repeat</keyword>
<dbReference type="SUPFAM" id="SSF52058">
    <property type="entry name" value="L domain-like"/>
    <property type="match status" value="1"/>
</dbReference>
<dbReference type="InterPro" id="IPR042197">
    <property type="entry name" value="Apaf_helical"/>
</dbReference>
<name>A0A078JJF6_BRANA</name>
<evidence type="ECO:0000259" key="3">
    <source>
        <dbReference type="Pfam" id="PF00931"/>
    </source>
</evidence>
<dbReference type="Pfam" id="PF07725">
    <property type="entry name" value="LRR_3"/>
    <property type="match status" value="1"/>
</dbReference>
<dbReference type="InterPro" id="IPR044974">
    <property type="entry name" value="Disease_R_plants"/>
</dbReference>
<evidence type="ECO:0000313" key="5">
    <source>
        <dbReference type="EMBL" id="CDY65936.1"/>
    </source>
</evidence>
<dbReference type="Gramene" id="CDY65936">
    <property type="protein sequence ID" value="CDY65936"/>
    <property type="gene ID" value="GSBRNA2T00051035001"/>
</dbReference>
<keyword evidence="2" id="KW-0677">Repeat</keyword>
<evidence type="ECO:0000313" key="6">
    <source>
        <dbReference type="Proteomes" id="UP000028999"/>
    </source>
</evidence>
<keyword evidence="6" id="KW-1185">Reference proteome</keyword>
<dbReference type="Gene3D" id="3.80.10.10">
    <property type="entry name" value="Ribonuclease Inhibitor"/>
    <property type="match status" value="2"/>
</dbReference>
<evidence type="ECO:0000259" key="4">
    <source>
        <dbReference type="Pfam" id="PF23282"/>
    </source>
</evidence>
<gene>
    <name evidence="5" type="primary">BnaC02g47510D</name>
    <name evidence="5" type="ORF">GSBRNA2T00051035001</name>
</gene>
<proteinExistence type="predicted"/>
<dbReference type="GO" id="GO:0043531">
    <property type="term" value="F:ADP binding"/>
    <property type="evidence" value="ECO:0007669"/>
    <property type="project" value="InterPro"/>
</dbReference>
<dbReference type="InterPro" id="IPR002182">
    <property type="entry name" value="NB-ARC"/>
</dbReference>
<dbReference type="InterPro" id="IPR027417">
    <property type="entry name" value="P-loop_NTPase"/>
</dbReference>
<dbReference type="OMA" id="ETFECES"/>
<organism evidence="5 6">
    <name type="scientific">Brassica napus</name>
    <name type="common">Rape</name>
    <dbReference type="NCBI Taxonomy" id="3708"/>
    <lineage>
        <taxon>Eukaryota</taxon>
        <taxon>Viridiplantae</taxon>
        <taxon>Streptophyta</taxon>
        <taxon>Embryophyta</taxon>
        <taxon>Tracheophyta</taxon>
        <taxon>Spermatophyta</taxon>
        <taxon>Magnoliopsida</taxon>
        <taxon>eudicotyledons</taxon>
        <taxon>Gunneridae</taxon>
        <taxon>Pentapetalae</taxon>
        <taxon>rosids</taxon>
        <taxon>malvids</taxon>
        <taxon>Brassicales</taxon>
        <taxon>Brassicaceae</taxon>
        <taxon>Brassiceae</taxon>
        <taxon>Brassica</taxon>
    </lineage>
</organism>
<dbReference type="Pfam" id="PF00931">
    <property type="entry name" value="NB-ARC"/>
    <property type="match status" value="1"/>
</dbReference>
<dbReference type="InterPro" id="IPR058192">
    <property type="entry name" value="WHD_ROQ1-like"/>
</dbReference>
<feature type="domain" description="Disease resistance protein Roq1-like winged-helix" evidence="4">
    <location>
        <begin position="254"/>
        <end position="296"/>
    </location>
</feature>
<accession>A0A078JJF6</accession>
<dbReference type="PaxDb" id="3708-A0A078JJF6"/>
<dbReference type="SUPFAM" id="SSF52540">
    <property type="entry name" value="P-loop containing nucleoside triphosphate hydrolases"/>
    <property type="match status" value="1"/>
</dbReference>
<sequence length="618" mass="70259">MEDIVSYVHGRLIPADKIGVSSRVLEIENLLSKQPWVVRSIGIWGMPGIGKTTIAKAAFDQTKGNFKSRSRFIQNFEREFEKEGMSRLRGQHLPSHVKEKLDINRSITNNSQREESVFLVLDDVRNPINAESFLGGFEWFDPGSVIIITSRNKQVLVQCRMVEIYEVKGLDDKEGLKLFSQCAFGEPKPEDGHLKVSEMIVKYANGNAKALSHYGNELKGKKPEEMEIEFCKLKLNPPAEILEVFKNSYNELSENEKNIFMDIACFFKGDKVDRVMQVLDGCGFFPCIGIDYLVEKLCGVKSIQPLLDNEETKPNGEENEREDIESILLEASGLSFVVDPGAFQDMCNLRLLKIYSSDPERRPGLDLSMGLLYLPYELRLLHWENYALRTLPEEFDPDNLVELNMPYSQLEELWEESKNLNSLKTINLHHSEKLVHIQELKDAHYLQLVDLQGCTSLQIFPVIEHLNHLQVLNICGCIGIKMFPEVPQNIKELSLKGTSISEIPASIESLSKLVKLDLGNCKELLNFLVKIYNMESLQKLNLSGCKKLKSFPEIPNRVENLQYLGLSGTAIEELHTSLSNMVCLKVLEVSKNLKPPFSLKDLKDLKVVEIDEEIHKTS</sequence>
<protein>
    <submittedName>
        <fullName evidence="5">BnaC02g47510D protein</fullName>
    </submittedName>
</protein>